<keyword evidence="4" id="KW-1185">Reference proteome</keyword>
<proteinExistence type="predicted"/>
<gene>
    <name evidence="3" type="ORF">QVD17_24156</name>
</gene>
<sequence>MSALLNSSLLLPENQLSSGSSIKKHGQGFTKLSFEQGCVGNVHLVTSKRTFSIKAGYSDDGRSSNGSAFIGGFVLGGLLVGTLGCIYAPQISKALAGTDKKELLKKLPNFIYDEEKALEKTREKLAQKIAELNSAIDDVSAQLKSDDEEDTVVPDETEALA</sequence>
<dbReference type="GO" id="GO:0009535">
    <property type="term" value="C:chloroplast thylakoid membrane"/>
    <property type="evidence" value="ECO:0007669"/>
    <property type="project" value="TreeGrafter"/>
</dbReference>
<dbReference type="GO" id="GO:0009706">
    <property type="term" value="C:chloroplast inner membrane"/>
    <property type="evidence" value="ECO:0007669"/>
    <property type="project" value="TreeGrafter"/>
</dbReference>
<evidence type="ECO:0000313" key="3">
    <source>
        <dbReference type="EMBL" id="KAK1421656.1"/>
    </source>
</evidence>
<accession>A0AAD8KHU2</accession>
<organism evidence="3 4">
    <name type="scientific">Tagetes erecta</name>
    <name type="common">African marigold</name>
    <dbReference type="NCBI Taxonomy" id="13708"/>
    <lineage>
        <taxon>Eukaryota</taxon>
        <taxon>Viridiplantae</taxon>
        <taxon>Streptophyta</taxon>
        <taxon>Embryophyta</taxon>
        <taxon>Tracheophyta</taxon>
        <taxon>Spermatophyta</taxon>
        <taxon>Magnoliopsida</taxon>
        <taxon>eudicotyledons</taxon>
        <taxon>Gunneridae</taxon>
        <taxon>Pentapetalae</taxon>
        <taxon>asterids</taxon>
        <taxon>campanulids</taxon>
        <taxon>Asterales</taxon>
        <taxon>Asteraceae</taxon>
        <taxon>Asteroideae</taxon>
        <taxon>Heliantheae alliance</taxon>
        <taxon>Tageteae</taxon>
        <taxon>Tagetes</taxon>
    </lineage>
</organism>
<dbReference type="InterPro" id="IPR040377">
    <property type="entry name" value="Ssl2009-like"/>
</dbReference>
<name>A0AAD8KHU2_TARER</name>
<protein>
    <submittedName>
        <fullName evidence="3">Uncharacterized protein</fullName>
    </submittedName>
</protein>
<keyword evidence="2" id="KW-0472">Membrane</keyword>
<keyword evidence="2" id="KW-0812">Transmembrane</keyword>
<comment type="caution">
    <text evidence="3">The sequence shown here is derived from an EMBL/GenBank/DDBJ whole genome shotgun (WGS) entry which is preliminary data.</text>
</comment>
<reference evidence="3" key="1">
    <citation type="journal article" date="2023" name="bioRxiv">
        <title>Improved chromosome-level genome assembly for marigold (Tagetes erecta).</title>
        <authorList>
            <person name="Jiang F."/>
            <person name="Yuan L."/>
            <person name="Wang S."/>
            <person name="Wang H."/>
            <person name="Xu D."/>
            <person name="Wang A."/>
            <person name="Fan W."/>
        </authorList>
    </citation>
    <scope>NUCLEOTIDE SEQUENCE</scope>
    <source>
        <strain evidence="3">WSJ</strain>
        <tissue evidence="3">Leaf</tissue>
    </source>
</reference>
<evidence type="ECO:0000313" key="4">
    <source>
        <dbReference type="Proteomes" id="UP001229421"/>
    </source>
</evidence>
<feature type="transmembrane region" description="Helical" evidence="2">
    <location>
        <begin position="68"/>
        <end position="88"/>
    </location>
</feature>
<dbReference type="PANTHER" id="PTHR34048">
    <property type="entry name" value="LOW-DENSITY RECEPTOR-LIKE PROTEIN"/>
    <property type="match status" value="1"/>
</dbReference>
<feature type="compositionally biased region" description="Acidic residues" evidence="1">
    <location>
        <begin position="146"/>
        <end position="161"/>
    </location>
</feature>
<evidence type="ECO:0000256" key="1">
    <source>
        <dbReference type="SAM" id="MobiDB-lite"/>
    </source>
</evidence>
<evidence type="ECO:0000256" key="2">
    <source>
        <dbReference type="SAM" id="Phobius"/>
    </source>
</evidence>
<dbReference type="EMBL" id="JAUHHV010000006">
    <property type="protein sequence ID" value="KAK1421656.1"/>
    <property type="molecule type" value="Genomic_DNA"/>
</dbReference>
<dbReference type="AlphaFoldDB" id="A0AAD8KHU2"/>
<dbReference type="Proteomes" id="UP001229421">
    <property type="component" value="Unassembled WGS sequence"/>
</dbReference>
<keyword evidence="2" id="KW-1133">Transmembrane helix</keyword>
<feature type="region of interest" description="Disordered" evidence="1">
    <location>
        <begin position="140"/>
        <end position="161"/>
    </location>
</feature>
<dbReference type="PANTHER" id="PTHR34048:SF8">
    <property type="entry name" value="INNER MEMBRANE LOCALIZED PROTEIN"/>
    <property type="match status" value="1"/>
</dbReference>